<reference evidence="1" key="1">
    <citation type="journal article" date="2020" name="PLoS ONE">
        <title>Isolation and characterization of Streptomyces bacteriophages and Streptomyces strains encoding biosynthetic arsenals: Streptomyces strains and phages for antibiotic discovery.</title>
        <authorList>
            <person name="Montano E.T."/>
            <person name="Nideffer J.F."/>
            <person name="Brumage L."/>
            <person name="Erb M."/>
            <person name="Derman A.I."/>
            <person name="Davis J.P."/>
            <person name="Estrada E."/>
            <person name="Fu S."/>
            <person name="Le D."/>
            <person name="Vuppala A."/>
            <person name="Tran C."/>
            <person name="Luterstein E."/>
            <person name="Lakkaraju S."/>
            <person name="Panchagnula S."/>
            <person name="Ren C."/>
            <person name="Doan J."/>
            <person name="Tran S."/>
            <person name="Soriano J."/>
            <person name="Fujita Y."/>
            <person name="Gutala P."/>
            <person name="Fujii Q."/>
            <person name="Lee M."/>
            <person name="Bui A."/>
            <person name="Villarreal C."/>
            <person name="Shing S.R."/>
            <person name="Kim S."/>
            <person name="Freeman D."/>
            <person name="Racha V."/>
            <person name="Ho A."/>
            <person name="Kumar P."/>
            <person name="Falah K."/>
            <person name="Dawson T."/>
            <person name="Enustun E."/>
            <person name="Prichard A."/>
            <person name="Gomez A."/>
            <person name="Khanna K."/>
            <person name="Trigg S."/>
            <person name="Fernandez L."/>
            <person name="Pogliano K."/>
            <person name="Pogliano J."/>
        </authorList>
    </citation>
    <scope>NUCLEOTIDE SEQUENCE</scope>
    <source>
        <strain evidence="1">QF2</strain>
    </source>
</reference>
<gene>
    <name evidence="1" type="ORF">ID875_09185</name>
</gene>
<name>A0A927BKH3_STRGL</name>
<accession>A0A927BKH3</accession>
<proteinExistence type="predicted"/>
<comment type="caution">
    <text evidence="1">The sequence shown here is derived from an EMBL/GenBank/DDBJ whole genome shotgun (WGS) entry which is preliminary data.</text>
</comment>
<organism evidence="1">
    <name type="scientific">Streptomyces globisporus</name>
    <dbReference type="NCBI Taxonomy" id="1908"/>
    <lineage>
        <taxon>Bacteria</taxon>
        <taxon>Bacillati</taxon>
        <taxon>Actinomycetota</taxon>
        <taxon>Actinomycetes</taxon>
        <taxon>Kitasatosporales</taxon>
        <taxon>Streptomycetaceae</taxon>
        <taxon>Streptomyces</taxon>
    </lineage>
</organism>
<sequence length="139" mass="15348">MSTQTPWPENTVARYLTVGGATVDIDELNMSRCTGCNEDDSDDRFVSRGNPLRRARRWAQEHAETCRAMPKPARPLEGHHLMDAAAYRAAAEHIVTKDTLSHGAIRPDDFRKAEILAQLAVSAAISETTRARGTETTQS</sequence>
<evidence type="ECO:0000313" key="1">
    <source>
        <dbReference type="EMBL" id="MBD2828492.1"/>
    </source>
</evidence>
<protein>
    <submittedName>
        <fullName evidence="1">Uncharacterized protein</fullName>
    </submittedName>
</protein>
<dbReference type="EMBL" id="JACWUS010000001">
    <property type="protein sequence ID" value="MBD2828492.1"/>
    <property type="molecule type" value="Genomic_DNA"/>
</dbReference>
<dbReference type="AlphaFoldDB" id="A0A927BKH3"/>